<feature type="compositionally biased region" description="Polar residues" evidence="2">
    <location>
        <begin position="236"/>
        <end position="245"/>
    </location>
</feature>
<organism evidence="3 4">
    <name type="scientific">Pseudocohnilembus persalinus</name>
    <name type="common">Ciliate</name>
    <dbReference type="NCBI Taxonomy" id="266149"/>
    <lineage>
        <taxon>Eukaryota</taxon>
        <taxon>Sar</taxon>
        <taxon>Alveolata</taxon>
        <taxon>Ciliophora</taxon>
        <taxon>Intramacronucleata</taxon>
        <taxon>Oligohymenophorea</taxon>
        <taxon>Scuticociliatia</taxon>
        <taxon>Philasterida</taxon>
        <taxon>Pseudocohnilembidae</taxon>
        <taxon>Pseudocohnilembus</taxon>
    </lineage>
</organism>
<dbReference type="EMBL" id="LDAU01000052">
    <property type="protein sequence ID" value="KRX09334.1"/>
    <property type="molecule type" value="Genomic_DNA"/>
</dbReference>
<dbReference type="AlphaFoldDB" id="A0A0V0R4C8"/>
<dbReference type="InParanoid" id="A0A0V0R4C8"/>
<keyword evidence="1" id="KW-0175">Coiled coil</keyword>
<gene>
    <name evidence="3" type="ORF">PPERSA_09218</name>
</gene>
<dbReference type="Proteomes" id="UP000054937">
    <property type="component" value="Unassembled WGS sequence"/>
</dbReference>
<evidence type="ECO:0000313" key="3">
    <source>
        <dbReference type="EMBL" id="KRX09334.1"/>
    </source>
</evidence>
<accession>A0A0V0R4C8</accession>
<keyword evidence="4" id="KW-1185">Reference proteome</keyword>
<evidence type="ECO:0000313" key="4">
    <source>
        <dbReference type="Proteomes" id="UP000054937"/>
    </source>
</evidence>
<feature type="compositionally biased region" description="Basic and acidic residues" evidence="2">
    <location>
        <begin position="246"/>
        <end position="255"/>
    </location>
</feature>
<protein>
    <submittedName>
        <fullName evidence="3">Uncharacterized protein</fullName>
    </submittedName>
</protein>
<reference evidence="3 4" key="1">
    <citation type="journal article" date="2015" name="Sci. Rep.">
        <title>Genome of the facultative scuticociliatosis pathogen Pseudocohnilembus persalinus provides insight into its virulence through horizontal gene transfer.</title>
        <authorList>
            <person name="Xiong J."/>
            <person name="Wang G."/>
            <person name="Cheng J."/>
            <person name="Tian M."/>
            <person name="Pan X."/>
            <person name="Warren A."/>
            <person name="Jiang C."/>
            <person name="Yuan D."/>
            <person name="Miao W."/>
        </authorList>
    </citation>
    <scope>NUCLEOTIDE SEQUENCE [LARGE SCALE GENOMIC DNA]</scope>
    <source>
        <strain evidence="3">36N120E</strain>
    </source>
</reference>
<comment type="caution">
    <text evidence="3">The sequence shown here is derived from an EMBL/GenBank/DDBJ whole genome shotgun (WGS) entry which is preliminary data.</text>
</comment>
<proteinExistence type="predicted"/>
<sequence>MFNSKEIYIDKFQYCYKIFKEKYFILLQKPQFPNQITHLDQQQDIFTYDQFLKFLDFLFSYHKLEQARKNPDHPQYTYDRQIAIFFFEKMHKFKINNQDFSSLPNFVKIYFLAEQKLIQKTQEATEIQQILRNERDQLEIKYQEALAQEQKTQKSILNQQKSKKQNYLTVEIEEASVYEPSVLNQFFKKINWNQVFTFNVDRLDSVINIYLMDSKKQSAYMFKIENSEGNLGIPLSSLNSQQKQLPENEKENQNE</sequence>
<feature type="coiled-coil region" evidence="1">
    <location>
        <begin position="128"/>
        <end position="155"/>
    </location>
</feature>
<evidence type="ECO:0000256" key="2">
    <source>
        <dbReference type="SAM" id="MobiDB-lite"/>
    </source>
</evidence>
<name>A0A0V0R4C8_PSEPJ</name>
<evidence type="ECO:0000256" key="1">
    <source>
        <dbReference type="SAM" id="Coils"/>
    </source>
</evidence>
<feature type="region of interest" description="Disordered" evidence="2">
    <location>
        <begin position="233"/>
        <end position="255"/>
    </location>
</feature>